<sequence length="32" mass="3596">MWAFLSFLVSLEPVPLLKLLVNLSKSMSLYGV</sequence>
<reference evidence="1 2" key="1">
    <citation type="submission" date="2007-03" db="EMBL/GenBank/DDBJ databases">
        <authorList>
            <person name="Stal L."/>
            <person name="Ferriera S."/>
            <person name="Johnson J."/>
            <person name="Kravitz S."/>
            <person name="Beeson K."/>
            <person name="Sutton G."/>
            <person name="Rogers Y.-H."/>
            <person name="Friedman R."/>
            <person name="Frazier M."/>
            <person name="Venter J.C."/>
        </authorList>
    </citation>
    <scope>NUCLEOTIDE SEQUENCE [LARGE SCALE GENOMIC DNA]</scope>
    <source>
        <strain evidence="1 2">CCY0110</strain>
    </source>
</reference>
<accession>A3IHT4</accession>
<proteinExistence type="predicted"/>
<organism evidence="1 2">
    <name type="scientific">Crocosphaera chwakensis CCY0110</name>
    <dbReference type="NCBI Taxonomy" id="391612"/>
    <lineage>
        <taxon>Bacteria</taxon>
        <taxon>Bacillati</taxon>
        <taxon>Cyanobacteriota</taxon>
        <taxon>Cyanophyceae</taxon>
        <taxon>Oscillatoriophycideae</taxon>
        <taxon>Chroococcales</taxon>
        <taxon>Aphanothecaceae</taxon>
        <taxon>Crocosphaera</taxon>
        <taxon>Crocosphaera chwakensis</taxon>
    </lineage>
</organism>
<keyword evidence="2" id="KW-1185">Reference proteome</keyword>
<name>A3IHT4_9CHRO</name>
<comment type="caution">
    <text evidence="1">The sequence shown here is derived from an EMBL/GenBank/DDBJ whole genome shotgun (WGS) entry which is preliminary data.</text>
</comment>
<dbReference type="EMBL" id="AAXW01000002">
    <property type="protein sequence ID" value="EAZ93366.1"/>
    <property type="molecule type" value="Genomic_DNA"/>
</dbReference>
<dbReference type="AlphaFoldDB" id="A3IHT4"/>
<dbReference type="Proteomes" id="UP000003781">
    <property type="component" value="Unassembled WGS sequence"/>
</dbReference>
<evidence type="ECO:0000313" key="1">
    <source>
        <dbReference type="EMBL" id="EAZ93366.1"/>
    </source>
</evidence>
<protein>
    <submittedName>
        <fullName evidence="1">Uncharacterized protein</fullName>
    </submittedName>
</protein>
<evidence type="ECO:0000313" key="2">
    <source>
        <dbReference type="Proteomes" id="UP000003781"/>
    </source>
</evidence>
<gene>
    <name evidence="1" type="ORF">CY0110_16262</name>
</gene>